<dbReference type="RefSeq" id="WP_377330074.1">
    <property type="nucleotide sequence ID" value="NZ_JBHUMZ010000050.1"/>
</dbReference>
<protein>
    <submittedName>
        <fullName evidence="2">DUF3976 domain-containing protein</fullName>
    </submittedName>
</protein>
<organism evidence="2 3">
    <name type="scientific">Piscibacillus salipiscarius</name>
    <dbReference type="NCBI Taxonomy" id="299480"/>
    <lineage>
        <taxon>Bacteria</taxon>
        <taxon>Bacillati</taxon>
        <taxon>Bacillota</taxon>
        <taxon>Bacilli</taxon>
        <taxon>Bacillales</taxon>
        <taxon>Bacillaceae</taxon>
        <taxon>Piscibacillus</taxon>
    </lineage>
</organism>
<evidence type="ECO:0000313" key="2">
    <source>
        <dbReference type="EMBL" id="MFD2640001.1"/>
    </source>
</evidence>
<dbReference type="Proteomes" id="UP001597452">
    <property type="component" value="Unassembled WGS sequence"/>
</dbReference>
<reference evidence="3" key="1">
    <citation type="journal article" date="2019" name="Int. J. Syst. Evol. Microbiol.">
        <title>The Global Catalogue of Microorganisms (GCM) 10K type strain sequencing project: providing services to taxonomists for standard genome sequencing and annotation.</title>
        <authorList>
            <consortium name="The Broad Institute Genomics Platform"/>
            <consortium name="The Broad Institute Genome Sequencing Center for Infectious Disease"/>
            <person name="Wu L."/>
            <person name="Ma J."/>
        </authorList>
    </citation>
    <scope>NUCLEOTIDE SEQUENCE [LARGE SCALE GENOMIC DNA]</scope>
    <source>
        <strain evidence="3">TISTR 1571</strain>
    </source>
</reference>
<keyword evidence="3" id="KW-1185">Reference proteome</keyword>
<evidence type="ECO:0000256" key="1">
    <source>
        <dbReference type="SAM" id="Phobius"/>
    </source>
</evidence>
<feature type="transmembrane region" description="Helical" evidence="1">
    <location>
        <begin position="35"/>
        <end position="56"/>
    </location>
</feature>
<feature type="transmembrane region" description="Helical" evidence="1">
    <location>
        <begin position="6"/>
        <end position="23"/>
    </location>
</feature>
<comment type="caution">
    <text evidence="2">The sequence shown here is derived from an EMBL/GenBank/DDBJ whole genome shotgun (WGS) entry which is preliminary data.</text>
</comment>
<evidence type="ECO:0000313" key="3">
    <source>
        <dbReference type="Proteomes" id="UP001597452"/>
    </source>
</evidence>
<keyword evidence="1" id="KW-0812">Transmembrane</keyword>
<accession>A0ABW5QDU6</accession>
<gene>
    <name evidence="2" type="ORF">ACFSW4_14120</name>
</gene>
<keyword evidence="1" id="KW-1133">Transmembrane helix</keyword>
<sequence length="58" mass="6638">MDQYIFLGVGLLSAIILYFLVRNDRDENNALTKKGFYKIVGFFLAIFIVTFLMGLLSN</sequence>
<name>A0ABW5QDU6_9BACI</name>
<dbReference type="EMBL" id="JBHUMZ010000050">
    <property type="protein sequence ID" value="MFD2640001.1"/>
    <property type="molecule type" value="Genomic_DNA"/>
</dbReference>
<proteinExistence type="predicted"/>
<keyword evidence="1" id="KW-0472">Membrane</keyword>